<dbReference type="Proteomes" id="UP001157502">
    <property type="component" value="Chromosome 2"/>
</dbReference>
<keyword evidence="2" id="KW-1185">Reference proteome</keyword>
<protein>
    <submittedName>
        <fullName evidence="1">Uncharacterized protein</fullName>
    </submittedName>
</protein>
<accession>A0ACC2HHT9</accession>
<evidence type="ECO:0000313" key="1">
    <source>
        <dbReference type="EMBL" id="KAJ8015527.1"/>
    </source>
</evidence>
<reference evidence="1" key="1">
    <citation type="submission" date="2021-05" db="EMBL/GenBank/DDBJ databases">
        <authorList>
            <person name="Pan Q."/>
            <person name="Jouanno E."/>
            <person name="Zahm M."/>
            <person name="Klopp C."/>
            <person name="Cabau C."/>
            <person name="Louis A."/>
            <person name="Berthelot C."/>
            <person name="Parey E."/>
            <person name="Roest Crollius H."/>
            <person name="Montfort J."/>
            <person name="Robinson-Rechavi M."/>
            <person name="Bouchez O."/>
            <person name="Lampietro C."/>
            <person name="Lopez Roques C."/>
            <person name="Donnadieu C."/>
            <person name="Postlethwait J."/>
            <person name="Bobe J."/>
            <person name="Dillon D."/>
            <person name="Chandos A."/>
            <person name="von Hippel F."/>
            <person name="Guiguen Y."/>
        </authorList>
    </citation>
    <scope>NUCLEOTIDE SEQUENCE</scope>
    <source>
        <strain evidence="1">YG-Jan2019</strain>
    </source>
</reference>
<gene>
    <name evidence="1" type="ORF">DPEC_G00027050</name>
</gene>
<organism evidence="1 2">
    <name type="scientific">Dallia pectoralis</name>
    <name type="common">Alaska blackfish</name>
    <dbReference type="NCBI Taxonomy" id="75939"/>
    <lineage>
        <taxon>Eukaryota</taxon>
        <taxon>Metazoa</taxon>
        <taxon>Chordata</taxon>
        <taxon>Craniata</taxon>
        <taxon>Vertebrata</taxon>
        <taxon>Euteleostomi</taxon>
        <taxon>Actinopterygii</taxon>
        <taxon>Neopterygii</taxon>
        <taxon>Teleostei</taxon>
        <taxon>Protacanthopterygii</taxon>
        <taxon>Esociformes</taxon>
        <taxon>Umbridae</taxon>
        <taxon>Dallia</taxon>
    </lineage>
</organism>
<sequence>MASGGGSLASLWTEVNRCGQNGDFTRALKAVNRILHEVKDEVTAVHCKIVCLVQNGSFKEALNVMNVYSKVLGSDLIVFEKAYCEYRLNRVESALKTIESVSEQTDKLKELYGQVLYRMERYDECKAVYTDLIRNSQDEYEEERKTNLSAVVAAMSTWEKASPDDLGLSETTYELSYNAACTLIGQGKLTEALSKLQEAEELCRVSLSDDSDMTEEDIESELAVIHSQVAFVMQLQGRTEEALQLYNQVIKLKPSDVGLLAVTANNIITINKDQNVFDSKKKVKLTNAEGVEFKLAKKQLQAIEFNKALLAMYTNQADQCVKLSSGLQAQNPGHPRPVLIQVAQLCREKQHGKAIELLQRFSDKHPESASGIKLTMAQLYLTQGHVTKACDILRSIEDFKHKQGMVSALVTMYSHEEDIDSAIEIFRQAIQHYQSEQPGSPAHLSLVREAADFKLKYGRKKEAISDLEQLWKQNTNDIHTLAQLISAYSLVDQDKAKSLSKHLPSPESMSFNVDVDELENSHGANYIRKKAAKAPGENLPKDLAQGDDKKKKKKKKGKLPKNFDPTSTPDPERWLPMRERTYYRGRKKGKKKEQVGKGTQGATSGAASDLDASKTASSPPTSPRPGSSLASASAPAASNMVPPRQQKPATAGPGARKKVPQKKKKGGKGGW</sequence>
<name>A0ACC2HHT9_DALPE</name>
<dbReference type="EMBL" id="CM055729">
    <property type="protein sequence ID" value="KAJ8015527.1"/>
    <property type="molecule type" value="Genomic_DNA"/>
</dbReference>
<comment type="caution">
    <text evidence="1">The sequence shown here is derived from an EMBL/GenBank/DDBJ whole genome shotgun (WGS) entry which is preliminary data.</text>
</comment>
<evidence type="ECO:0000313" key="2">
    <source>
        <dbReference type="Proteomes" id="UP001157502"/>
    </source>
</evidence>
<proteinExistence type="predicted"/>